<protein>
    <submittedName>
        <fullName evidence="1">Uncharacterized protein</fullName>
    </submittedName>
</protein>
<reference evidence="1" key="1">
    <citation type="submission" date="2021-01" db="EMBL/GenBank/DDBJ databases">
        <authorList>
            <person name="Corre E."/>
            <person name="Pelletier E."/>
            <person name="Niang G."/>
            <person name="Scheremetjew M."/>
            <person name="Finn R."/>
            <person name="Kale V."/>
            <person name="Holt S."/>
            <person name="Cochrane G."/>
            <person name="Meng A."/>
            <person name="Brown T."/>
            <person name="Cohen L."/>
        </authorList>
    </citation>
    <scope>NUCLEOTIDE SEQUENCE</scope>
    <source>
        <strain evidence="1">CCMP281</strain>
    </source>
</reference>
<organism evidence="1">
    <name type="scientific">Haptolina ericina</name>
    <dbReference type="NCBI Taxonomy" id="156174"/>
    <lineage>
        <taxon>Eukaryota</taxon>
        <taxon>Haptista</taxon>
        <taxon>Haptophyta</taxon>
        <taxon>Prymnesiophyceae</taxon>
        <taxon>Prymnesiales</taxon>
        <taxon>Prymnesiaceae</taxon>
        <taxon>Haptolina</taxon>
    </lineage>
</organism>
<sequence>MTGISGSIMFNGEPLRLDPDLLALPESGEDIQLFHKWAEKAKAARYDSMRIFDKLKGKDATNAYYQLIERHRGELVRNYSEAERELPPEGSMLVRESLMLYRAVYQSGRAPGFAWKVAGEYLCFAKARALQHSRQPGRCVRLYERGQLFEILQNARRRGSTATADVDGDDADEEMAVDVDSEAIHLSQTG</sequence>
<name>A0A7S3BKY2_9EUKA</name>
<dbReference type="AlphaFoldDB" id="A0A7S3BKY2"/>
<accession>A0A7S3BKY2</accession>
<dbReference type="EMBL" id="HBHX01058283">
    <property type="protein sequence ID" value="CAE0138276.1"/>
    <property type="molecule type" value="Transcribed_RNA"/>
</dbReference>
<proteinExistence type="predicted"/>
<evidence type="ECO:0000313" key="1">
    <source>
        <dbReference type="EMBL" id="CAE0138276.1"/>
    </source>
</evidence>
<gene>
    <name evidence="1" type="ORF">HERI1096_LOCUS32157</name>
</gene>